<evidence type="ECO:0000256" key="3">
    <source>
        <dbReference type="ARBA" id="ARBA00022475"/>
    </source>
</evidence>
<dbReference type="PANTHER" id="PTHR42920:SF5">
    <property type="entry name" value="EAMA DOMAIN-CONTAINING PROTEIN"/>
    <property type="match status" value="1"/>
</dbReference>
<feature type="transmembrane region" description="Helical" evidence="9">
    <location>
        <begin position="450"/>
        <end position="472"/>
    </location>
</feature>
<dbReference type="Proteomes" id="UP000268857">
    <property type="component" value="Unassembled WGS sequence"/>
</dbReference>
<dbReference type="InterPro" id="IPR051258">
    <property type="entry name" value="Diverse_Substrate_Transporter"/>
</dbReference>
<protein>
    <recommendedName>
        <fullName evidence="10">EamA domain-containing protein</fullName>
    </recommendedName>
</protein>
<evidence type="ECO:0000256" key="1">
    <source>
        <dbReference type="ARBA" id="ARBA00004651"/>
    </source>
</evidence>
<gene>
    <name evidence="11" type="ORF">PCC6912_63200</name>
</gene>
<organism evidence="11 12">
    <name type="scientific">Chlorogloeopsis fritschii PCC 6912</name>
    <dbReference type="NCBI Taxonomy" id="211165"/>
    <lineage>
        <taxon>Bacteria</taxon>
        <taxon>Bacillati</taxon>
        <taxon>Cyanobacteriota</taxon>
        <taxon>Cyanophyceae</taxon>
        <taxon>Nostocales</taxon>
        <taxon>Chlorogloeopsidaceae</taxon>
        <taxon>Chlorogloeopsis</taxon>
    </lineage>
</organism>
<evidence type="ECO:0000256" key="5">
    <source>
        <dbReference type="ARBA" id="ARBA00022989"/>
    </source>
</evidence>
<keyword evidence="6 9" id="KW-0472">Membrane</keyword>
<feature type="transmembrane region" description="Helical" evidence="9">
    <location>
        <begin position="509"/>
        <end position="531"/>
    </location>
</feature>
<feature type="transmembrane region" description="Helical" evidence="9">
    <location>
        <begin position="576"/>
        <end position="595"/>
    </location>
</feature>
<comment type="caution">
    <text evidence="11">The sequence shown here is derived from an EMBL/GenBank/DDBJ whole genome shotgun (WGS) entry which is preliminary data.</text>
</comment>
<name>A0A433MWN9_CHLFR</name>
<proteinExistence type="inferred from homology"/>
<keyword evidence="4 9" id="KW-0812">Transmembrane</keyword>
<feature type="transmembrane region" description="Helical" evidence="9">
    <location>
        <begin position="340"/>
        <end position="365"/>
    </location>
</feature>
<keyword evidence="5 9" id="KW-1133">Transmembrane helix</keyword>
<comment type="similarity">
    <text evidence="2">Belongs to the EamA transporter family.</text>
</comment>
<feature type="transmembrane region" description="Helical" evidence="9">
    <location>
        <begin position="394"/>
        <end position="412"/>
    </location>
</feature>
<evidence type="ECO:0000256" key="8">
    <source>
        <dbReference type="SAM" id="MobiDB-lite"/>
    </source>
</evidence>
<keyword evidence="12" id="KW-1185">Reference proteome</keyword>
<dbReference type="STRING" id="211165.GCA_000317285_00795"/>
<dbReference type="PANTHER" id="PTHR42920">
    <property type="entry name" value="OS03G0707200 PROTEIN-RELATED"/>
    <property type="match status" value="1"/>
</dbReference>
<feature type="transmembrane region" description="Helical" evidence="9">
    <location>
        <begin position="543"/>
        <end position="564"/>
    </location>
</feature>
<feature type="coiled-coil region" evidence="7">
    <location>
        <begin position="40"/>
        <end position="81"/>
    </location>
</feature>
<feature type="region of interest" description="Disordered" evidence="8">
    <location>
        <begin position="1"/>
        <end position="20"/>
    </location>
</feature>
<feature type="transmembrane region" description="Helical" evidence="9">
    <location>
        <begin position="424"/>
        <end position="443"/>
    </location>
</feature>
<dbReference type="InterPro" id="IPR000620">
    <property type="entry name" value="EamA_dom"/>
</dbReference>
<sequence>MGRFEKRTENSRTQGDPFGEADTALQAITEELQIIQRTLLKSLREDVKQLQGDKIRLSEDVKRLQQEKEELLQGLQASEMQGLLRQLAQVLASHISSQLQSSLEAFATKALEPTSEGSSNNITEHEVKQLLGSLDDSLTITFHTLQHELKNYQNSLSRQLSQMSMQQRQGEEILAELVNRLRTELEKTTTASLPTVIQAGTENEVFEEKQQGKFEAVTKLQQDTIIVEPKAPQTSLPPTPSTASSLVPRKLQKSYNTSLSSTTVTITPSLQKSTPKQKTTPIPSASTQVTTASLSVIGICLLALSTVVSSLYNIAIKVIFHSDTQIFGIFEVEQLLLPTLGNILLILMLRMLVVVPMMLVLAPILHSQIWEDLQSLIESLQKKRHNTHSKSKQVLLLSILSGCFLFLSQVLIYSAISQIATGEAIALFFIYPAIGGLLGWFLFRDRPTSARVAAIVCIGLGQMLVLSGSTSIELANPTFGTTTAIASGVAFAIYVTLTRICAAKIHPVTFTLINFATMLLLSFVSLLLTLPTNWSLQPKSSNLLELVLSAFILGVFTLCGYLFNNIGIRKVGASRSALLGATVPVLTAVFAGLIIQENLQLVQVLGVAFVTCGVAAFSYEKMRNTIKTSQTTS</sequence>
<keyword evidence="3" id="KW-1003">Cell membrane</keyword>
<evidence type="ECO:0000256" key="2">
    <source>
        <dbReference type="ARBA" id="ARBA00007362"/>
    </source>
</evidence>
<dbReference type="InterPro" id="IPR037185">
    <property type="entry name" value="EmrE-like"/>
</dbReference>
<accession>A0A433MWN9</accession>
<dbReference type="OrthoDB" id="517612at2"/>
<dbReference type="GO" id="GO:0005886">
    <property type="term" value="C:plasma membrane"/>
    <property type="evidence" value="ECO:0007669"/>
    <property type="project" value="UniProtKB-SubCell"/>
</dbReference>
<feature type="transmembrane region" description="Helical" evidence="9">
    <location>
        <begin position="601"/>
        <end position="619"/>
    </location>
</feature>
<evidence type="ECO:0000256" key="6">
    <source>
        <dbReference type="ARBA" id="ARBA00023136"/>
    </source>
</evidence>
<dbReference type="EMBL" id="RSCJ01000049">
    <property type="protein sequence ID" value="RUR72415.1"/>
    <property type="molecule type" value="Genomic_DNA"/>
</dbReference>
<dbReference type="Pfam" id="PF00892">
    <property type="entry name" value="EamA"/>
    <property type="match status" value="1"/>
</dbReference>
<dbReference type="RefSeq" id="WP_016873361.1">
    <property type="nucleotide sequence ID" value="NZ_AJLN01000042.1"/>
</dbReference>
<evidence type="ECO:0000256" key="9">
    <source>
        <dbReference type="SAM" id="Phobius"/>
    </source>
</evidence>
<evidence type="ECO:0000256" key="7">
    <source>
        <dbReference type="SAM" id="Coils"/>
    </source>
</evidence>
<evidence type="ECO:0000259" key="10">
    <source>
        <dbReference type="Pfam" id="PF00892"/>
    </source>
</evidence>
<feature type="domain" description="EamA" evidence="10">
    <location>
        <begin position="479"/>
        <end position="617"/>
    </location>
</feature>
<evidence type="ECO:0000313" key="11">
    <source>
        <dbReference type="EMBL" id="RUR72415.1"/>
    </source>
</evidence>
<feature type="transmembrane region" description="Helical" evidence="9">
    <location>
        <begin position="296"/>
        <end position="320"/>
    </location>
</feature>
<reference evidence="11 12" key="1">
    <citation type="journal article" date="2019" name="Genome Biol. Evol.">
        <title>Day and night: Metabolic profiles and evolutionary relationships of six axenic non-marine cyanobacteria.</title>
        <authorList>
            <person name="Will S.E."/>
            <person name="Henke P."/>
            <person name="Boedeker C."/>
            <person name="Huang S."/>
            <person name="Brinkmann H."/>
            <person name="Rohde M."/>
            <person name="Jarek M."/>
            <person name="Friedl T."/>
            <person name="Seufert S."/>
            <person name="Schumacher M."/>
            <person name="Overmann J."/>
            <person name="Neumann-Schaal M."/>
            <person name="Petersen J."/>
        </authorList>
    </citation>
    <scope>NUCLEOTIDE SEQUENCE [LARGE SCALE GENOMIC DNA]</scope>
    <source>
        <strain evidence="11 12">PCC 6912</strain>
    </source>
</reference>
<feature type="compositionally biased region" description="Basic and acidic residues" evidence="8">
    <location>
        <begin position="1"/>
        <end position="10"/>
    </location>
</feature>
<dbReference type="SUPFAM" id="SSF103481">
    <property type="entry name" value="Multidrug resistance efflux transporter EmrE"/>
    <property type="match status" value="2"/>
</dbReference>
<dbReference type="AlphaFoldDB" id="A0A433MWN9"/>
<feature type="transmembrane region" description="Helical" evidence="9">
    <location>
        <begin position="478"/>
        <end position="497"/>
    </location>
</feature>
<keyword evidence="7" id="KW-0175">Coiled coil</keyword>
<evidence type="ECO:0000313" key="12">
    <source>
        <dbReference type="Proteomes" id="UP000268857"/>
    </source>
</evidence>
<comment type="subcellular location">
    <subcellularLocation>
        <location evidence="1">Cell membrane</location>
        <topology evidence="1">Multi-pass membrane protein</topology>
    </subcellularLocation>
</comment>
<evidence type="ECO:0000256" key="4">
    <source>
        <dbReference type="ARBA" id="ARBA00022692"/>
    </source>
</evidence>